<keyword evidence="1" id="KW-0812">Transmembrane</keyword>
<keyword evidence="1" id="KW-0472">Membrane</keyword>
<sequence length="343" mass="37355">MPAVQHFTMLHNFLSQLEVRADFLGTRLAADGPTPAEIADIKAAIQAIQADSANGTATSEDLIWSRAYQVERRLALLEPEDTLVAEIRRRLDEAVEEKVKSAPRLQSYFEATLPLVADTAQHPPGLKPGGAVRLRALLLAVLEEIHWTLQRKFHARPIQKRASRLVAGVGIVGCILFLLPYVVIYLTPRPAPPGEMSFSGWAWLPLYTAATTGFFGAMFSRLLTLQAKRGAMTLGELNDARDLTSILLRGAVGTTGAVIVYFFLLSGVIGGALIPKFAEMSFDQFSHPSPGREGITPLRLVLPNAQLALLVVWTFLSGFSERLVPSVLKSSEATIREPPKPAG</sequence>
<evidence type="ECO:0000313" key="3">
    <source>
        <dbReference type="Proteomes" id="UP000765160"/>
    </source>
</evidence>
<gene>
    <name evidence="2" type="ORF">HB662_22310</name>
</gene>
<feature type="transmembrane region" description="Helical" evidence="1">
    <location>
        <begin position="165"/>
        <end position="186"/>
    </location>
</feature>
<reference evidence="2 3" key="1">
    <citation type="submission" date="2020-03" db="EMBL/GenBank/DDBJ databases">
        <title>Roseomonas selenitidurans sp. nov. isolated from soil.</title>
        <authorList>
            <person name="Liu H."/>
        </authorList>
    </citation>
    <scope>NUCLEOTIDE SEQUENCE [LARGE SCALE GENOMIC DNA]</scope>
    <source>
        <strain evidence="2 3">JCM 15073</strain>
    </source>
</reference>
<dbReference type="EMBL" id="JAAVTX010000006">
    <property type="protein sequence ID" value="NKE47529.1"/>
    <property type="molecule type" value="Genomic_DNA"/>
</dbReference>
<feature type="transmembrane region" description="Helical" evidence="1">
    <location>
        <begin position="206"/>
        <end position="225"/>
    </location>
</feature>
<evidence type="ECO:0000313" key="2">
    <source>
        <dbReference type="EMBL" id="NKE47529.1"/>
    </source>
</evidence>
<protein>
    <submittedName>
        <fullName evidence="2">Uncharacterized protein</fullName>
    </submittedName>
</protein>
<feature type="transmembrane region" description="Helical" evidence="1">
    <location>
        <begin position="246"/>
        <end position="274"/>
    </location>
</feature>
<dbReference type="Proteomes" id="UP000765160">
    <property type="component" value="Unassembled WGS sequence"/>
</dbReference>
<proteinExistence type="predicted"/>
<organism evidence="2 3">
    <name type="scientific">Falsiroseomonas frigidaquae</name>
    <dbReference type="NCBI Taxonomy" id="487318"/>
    <lineage>
        <taxon>Bacteria</taxon>
        <taxon>Pseudomonadati</taxon>
        <taxon>Pseudomonadota</taxon>
        <taxon>Alphaproteobacteria</taxon>
        <taxon>Acetobacterales</taxon>
        <taxon>Roseomonadaceae</taxon>
        <taxon>Falsiroseomonas</taxon>
    </lineage>
</organism>
<evidence type="ECO:0000256" key="1">
    <source>
        <dbReference type="SAM" id="Phobius"/>
    </source>
</evidence>
<accession>A0ABX1F593</accession>
<keyword evidence="3" id="KW-1185">Reference proteome</keyword>
<name>A0ABX1F593_9PROT</name>
<dbReference type="RefSeq" id="WP_168052921.1">
    <property type="nucleotide sequence ID" value="NZ_JAATJR010000006.1"/>
</dbReference>
<keyword evidence="1" id="KW-1133">Transmembrane helix</keyword>
<comment type="caution">
    <text evidence="2">The sequence shown here is derived from an EMBL/GenBank/DDBJ whole genome shotgun (WGS) entry which is preliminary data.</text>
</comment>